<gene>
    <name evidence="2" type="ORF">D777_03183</name>
</gene>
<evidence type="ECO:0008006" key="4">
    <source>
        <dbReference type="Google" id="ProtNLM"/>
    </source>
</evidence>
<dbReference type="Gene3D" id="2.50.20.10">
    <property type="entry name" value="Lipoprotein localisation LolA/LolB/LppX"/>
    <property type="match status" value="1"/>
</dbReference>
<dbReference type="AlphaFoldDB" id="A0A072MYE8"/>
<evidence type="ECO:0000313" key="3">
    <source>
        <dbReference type="Proteomes" id="UP000035057"/>
    </source>
</evidence>
<organism evidence="2 3">
    <name type="scientific">Marinobacter nitratireducens</name>
    <dbReference type="NCBI Taxonomy" id="1137280"/>
    <lineage>
        <taxon>Bacteria</taxon>
        <taxon>Pseudomonadati</taxon>
        <taxon>Pseudomonadota</taxon>
        <taxon>Gammaproteobacteria</taxon>
        <taxon>Pseudomonadales</taxon>
        <taxon>Marinobacteraceae</taxon>
        <taxon>Marinobacter</taxon>
    </lineage>
</organism>
<keyword evidence="3" id="KW-1185">Reference proteome</keyword>
<accession>A0A072MYE8</accession>
<proteinExistence type="predicted"/>
<dbReference type="PATRIC" id="fig|1137280.3.peg.2999"/>
<sequence length="453" mass="50880">MNVMRNLMYGAIASALMTSGSALAAVSADEAAKLGNSLTPIGAEKAGNGNEIPAWTGGLLEAPADYKGDGRYVDPFPGDKELFRIDQGNVDEYADRLSPGQVAMIKAYDDYFIPVYETRRSGVYPEPVQAQTIENATAVSLVESGNGLENYQTATPFPMPQSGLEAIFNHITRYRGGSFTRNVAQVTPQPNGDYSPVKFTESFTERVALKDYDPEDDPNVMFYFKQAITAPSRLAGNVLLVHETINQVKEPRRAWLYNSGQRRVRRAPNVAYDGPGTAADGQRTSDNLDLYNGAPDKYNWELVGKKEMYIPYNSYRLASADLSYDDIIKPGHIDQNLARYELHRVWHVKATLKDGERHVYEVRDFYIDEDTWQIAVVDHYDGRGTLWRVAEAHAMQIYDANIPAYAFETLYDLLSGRYLVMGMTNEEDEPYQYDTERSSREYTPAALRRAGVR</sequence>
<dbReference type="InterPro" id="IPR010752">
    <property type="entry name" value="DUF1329"/>
</dbReference>
<feature type="signal peptide" evidence="1">
    <location>
        <begin position="1"/>
        <end position="24"/>
    </location>
</feature>
<dbReference type="Proteomes" id="UP000035057">
    <property type="component" value="Unassembled WGS sequence"/>
</dbReference>
<dbReference type="OrthoDB" id="178023at2"/>
<feature type="chain" id="PRO_5001682019" description="Outer membrane lipoprotein-sorting protein" evidence="1">
    <location>
        <begin position="25"/>
        <end position="453"/>
    </location>
</feature>
<evidence type="ECO:0000313" key="2">
    <source>
        <dbReference type="EMBL" id="KEF30007.1"/>
    </source>
</evidence>
<evidence type="ECO:0000256" key="1">
    <source>
        <dbReference type="SAM" id="SignalP"/>
    </source>
</evidence>
<dbReference type="Pfam" id="PF07044">
    <property type="entry name" value="DUF1329"/>
    <property type="match status" value="1"/>
</dbReference>
<name>A0A072MYE8_9GAMM</name>
<reference evidence="2 3" key="1">
    <citation type="submission" date="2012-12" db="EMBL/GenBank/DDBJ databases">
        <title>Genome assembly of Marinobacter sp. AK21.</title>
        <authorList>
            <person name="Khatri I."/>
            <person name="Kumar R."/>
            <person name="Vaidya B."/>
            <person name="Subramanian S."/>
            <person name="Pinnaka A."/>
        </authorList>
    </citation>
    <scope>NUCLEOTIDE SEQUENCE [LARGE SCALE GENOMIC DNA]</scope>
    <source>
        <strain evidence="2 3">AK21</strain>
    </source>
</reference>
<dbReference type="STRING" id="1137280.D777_03183"/>
<keyword evidence="1" id="KW-0732">Signal</keyword>
<comment type="caution">
    <text evidence="2">The sequence shown here is derived from an EMBL/GenBank/DDBJ whole genome shotgun (WGS) entry which is preliminary data.</text>
</comment>
<protein>
    <recommendedName>
        <fullName evidence="4">Outer membrane lipoprotein-sorting protein</fullName>
    </recommendedName>
</protein>
<dbReference type="CDD" id="cd16329">
    <property type="entry name" value="LolA_like"/>
    <property type="match status" value="1"/>
</dbReference>
<dbReference type="EMBL" id="ANIE01000009">
    <property type="protein sequence ID" value="KEF30007.1"/>
    <property type="molecule type" value="Genomic_DNA"/>
</dbReference>